<dbReference type="EMBL" id="FMSH01000154">
    <property type="protein sequence ID" value="SCU75521.1"/>
    <property type="molecule type" value="Genomic_DNA"/>
</dbReference>
<organism evidence="1">
    <name type="scientific">Cupriavidus necator</name>
    <name type="common">Alcaligenes eutrophus</name>
    <name type="synonym">Ralstonia eutropha</name>
    <dbReference type="NCBI Taxonomy" id="106590"/>
    <lineage>
        <taxon>Bacteria</taxon>
        <taxon>Pseudomonadati</taxon>
        <taxon>Pseudomonadota</taxon>
        <taxon>Betaproteobacteria</taxon>
        <taxon>Burkholderiales</taxon>
        <taxon>Burkholderiaceae</taxon>
        <taxon>Cupriavidus</taxon>
    </lineage>
</organism>
<dbReference type="RefSeq" id="WP_340524066.1">
    <property type="nucleotide sequence ID" value="NZ_FMSH01000154.1"/>
</dbReference>
<dbReference type="AlphaFoldDB" id="A0A1K0IDW6"/>
<reference evidence="1" key="1">
    <citation type="submission" date="2016-09" db="EMBL/GenBank/DDBJ databases">
        <authorList>
            <person name="Capua I."/>
            <person name="De Benedictis P."/>
            <person name="Joannis T."/>
            <person name="Lombin L.H."/>
            <person name="Cattoli G."/>
        </authorList>
    </citation>
    <scope>NUCLEOTIDE SEQUENCE</scope>
    <source>
        <strain evidence="1">B9</strain>
    </source>
</reference>
<gene>
    <name evidence="1" type="ORF">CNECB9_2370095</name>
</gene>
<evidence type="ECO:0000313" key="1">
    <source>
        <dbReference type="EMBL" id="SCU75521.1"/>
    </source>
</evidence>
<protein>
    <submittedName>
        <fullName evidence="1">Uncharacterized protein</fullName>
    </submittedName>
</protein>
<name>A0A1K0IDW6_CUPNE</name>
<proteinExistence type="predicted"/>
<sequence length="120" mass="12879">MAKVTITPSQEIVAQAATEVDVTDERGRKLTLKKPGLLAQFRITEAMGPDAAENNAYRAMCVPLLWVAAIDGDRVNPPSTKAEIEALIQRVEEDGFVAIQEGIGAHFSGVSQQSVESAKN</sequence>
<accession>A0A1K0IDW6</accession>